<comment type="caution">
    <text evidence="2">The sequence shown here is derived from an EMBL/GenBank/DDBJ whole genome shotgun (WGS) entry which is preliminary data.</text>
</comment>
<reference evidence="2 3" key="1">
    <citation type="journal article" date="2020" name="BMC Genomics">
        <title>Correction to: Identification and distribution of gene clusters required for synthesis of sphingolipid metabolism inhibitors in diverse species of the filamentous fungus Fusarium.</title>
        <authorList>
            <person name="Kim H.S."/>
            <person name="Lohmar J.M."/>
            <person name="Busman M."/>
            <person name="Brown D.W."/>
            <person name="Naumann T.A."/>
            <person name="Divon H.H."/>
            <person name="Lysoe E."/>
            <person name="Uhlig S."/>
            <person name="Proctor R.H."/>
        </authorList>
    </citation>
    <scope>NUCLEOTIDE SEQUENCE [LARGE SCALE GENOMIC DNA]</scope>
    <source>
        <strain evidence="2 3">NRRL 25214</strain>
    </source>
</reference>
<evidence type="ECO:0000313" key="3">
    <source>
        <dbReference type="Proteomes" id="UP000573603"/>
    </source>
</evidence>
<keyword evidence="1" id="KW-0560">Oxidoreductase</keyword>
<evidence type="ECO:0008006" key="4">
    <source>
        <dbReference type="Google" id="ProtNLM"/>
    </source>
</evidence>
<dbReference type="PANTHER" id="PTHR43539">
    <property type="entry name" value="FLAVIN-BINDING MONOOXYGENASE-LIKE PROTEIN (AFU_ORTHOLOGUE AFUA_4G09220)"/>
    <property type="match status" value="1"/>
</dbReference>
<dbReference type="AlphaFoldDB" id="A0A8H4YZG5"/>
<sequence length="625" mass="68847">MTCTFNHQVADVSQSAISHNTAKSPDDNVVTNNGIYETFARVPAVNIDDIPGQLPTAQIPDGTNLDTVVKHTIDSLNNGELPDLMAAESLWRDLFALTGTLRTFHSSTTISAAWRDLQAVHKPGKFAIVEATTRVRQIGHQHSWIHARISFETRGDLQLRCSGSIGLIPEGDGWKIWLLTTVLEEIVGLGSPDKLSVDTINTSHSTAETSDLRDEYDCVVVGAGFAGLSIAGRLKALGVNCLVIDKQERIGDNWLDRYDSARFHTPKCYSDLPIERVFADDSYNYYLTSRELVKGYQTYVDRLSINVVLSTSLENATYRAEQSDWILRLSQAGQARTVVTKHVVLAIGAGSGQIPKMPELPGREKFRGTVLHSKFYKNCNGWKGLRGVVIGAANTAHDVAEDMLAAGLQSVTMVQRGATPVFPVEYLSAWVDPIYNATHPLEDADRETLTVPTAVTRFQVQLGMRAQAASQPKRFEALERAGFKLDRSFDLWQCMTKRNGGHYMDVGGCANIASGLVSDHVRELPLLPEQKINSDCKKVKMKSDALLEAFTESGLAFSDGSHLPADVVVFCTGFANEYRNEAIKFVGPESGPMMDDYWYLDSEGELRGAFKKQGRRFALLTANPP</sequence>
<evidence type="ECO:0000313" key="2">
    <source>
        <dbReference type="EMBL" id="KAF5236821.1"/>
    </source>
</evidence>
<gene>
    <name evidence="2" type="ORF">FANTH_11113</name>
</gene>
<dbReference type="Pfam" id="PF13738">
    <property type="entry name" value="Pyr_redox_3"/>
    <property type="match status" value="1"/>
</dbReference>
<dbReference type="GO" id="GO:0050660">
    <property type="term" value="F:flavin adenine dinucleotide binding"/>
    <property type="evidence" value="ECO:0007669"/>
    <property type="project" value="TreeGrafter"/>
</dbReference>
<dbReference type="InterPro" id="IPR036188">
    <property type="entry name" value="FAD/NAD-bd_sf"/>
</dbReference>
<dbReference type="PANTHER" id="PTHR43539:SF68">
    <property type="entry name" value="FLAVIN-BINDING MONOOXYGENASE-LIKE PROTEIN (AFU_ORTHOLOGUE AFUA_4G09220)"/>
    <property type="match status" value="1"/>
</dbReference>
<dbReference type="GO" id="GO:0004497">
    <property type="term" value="F:monooxygenase activity"/>
    <property type="evidence" value="ECO:0007669"/>
    <property type="project" value="TreeGrafter"/>
</dbReference>
<evidence type="ECO:0000256" key="1">
    <source>
        <dbReference type="ARBA" id="ARBA00023002"/>
    </source>
</evidence>
<proteinExistence type="predicted"/>
<dbReference type="EMBL" id="JABEVY010000315">
    <property type="protein sequence ID" value="KAF5236821.1"/>
    <property type="molecule type" value="Genomic_DNA"/>
</dbReference>
<keyword evidence="3" id="KW-1185">Reference proteome</keyword>
<dbReference type="Gene3D" id="3.50.50.60">
    <property type="entry name" value="FAD/NAD(P)-binding domain"/>
    <property type="match status" value="2"/>
</dbReference>
<protein>
    <recommendedName>
        <fullName evidence="4">Monooxygenase</fullName>
    </recommendedName>
</protein>
<name>A0A8H4YZG5_9HYPO</name>
<dbReference type="InterPro" id="IPR050982">
    <property type="entry name" value="Auxin_biosynth/cation_transpt"/>
</dbReference>
<accession>A0A8H4YZG5</accession>
<dbReference type="SUPFAM" id="SSF51905">
    <property type="entry name" value="FAD/NAD(P)-binding domain"/>
    <property type="match status" value="1"/>
</dbReference>
<dbReference type="Proteomes" id="UP000573603">
    <property type="component" value="Unassembled WGS sequence"/>
</dbReference>
<organism evidence="2 3">
    <name type="scientific">Fusarium anthophilum</name>
    <dbReference type="NCBI Taxonomy" id="48485"/>
    <lineage>
        <taxon>Eukaryota</taxon>
        <taxon>Fungi</taxon>
        <taxon>Dikarya</taxon>
        <taxon>Ascomycota</taxon>
        <taxon>Pezizomycotina</taxon>
        <taxon>Sordariomycetes</taxon>
        <taxon>Hypocreomycetidae</taxon>
        <taxon>Hypocreales</taxon>
        <taxon>Nectriaceae</taxon>
        <taxon>Fusarium</taxon>
        <taxon>Fusarium fujikuroi species complex</taxon>
    </lineage>
</organism>